<keyword evidence="2 5" id="KW-0479">Metal-binding</keyword>
<dbReference type="Pfam" id="PF00067">
    <property type="entry name" value="p450"/>
    <property type="match status" value="1"/>
</dbReference>
<dbReference type="PANTHER" id="PTHR24300:SF403">
    <property type="entry name" value="CYTOCHROME P450 306A1"/>
    <property type="match status" value="1"/>
</dbReference>
<protein>
    <submittedName>
        <fullName evidence="7">Cytochrome P450 306a1</fullName>
    </submittedName>
</protein>
<reference evidence="7" key="1">
    <citation type="submission" date="2025-08" db="UniProtKB">
        <authorList>
            <consortium name="RefSeq"/>
        </authorList>
    </citation>
    <scope>IDENTIFICATION</scope>
    <source>
        <tissue evidence="7">Whole body</tissue>
    </source>
</reference>
<dbReference type="GO" id="GO:0016712">
    <property type="term" value="F:oxidoreductase activity, acting on paired donors, with incorporation or reduction of molecular oxygen, reduced flavin or flavoprotein as one donor, and incorporation of one atom of oxygen"/>
    <property type="evidence" value="ECO:0007669"/>
    <property type="project" value="TreeGrafter"/>
</dbReference>
<keyword evidence="6" id="KW-1185">Reference proteome</keyword>
<sequence length="539" mass="61395">MDYIFLWLGTFVLGFWIFKKISQWKNLPPGPWGLPIVGYLPFLDRKQPHLTLTNLAKQYGSVYGIQMGNVYAVVISDHKLIREAFSKDVFSGRAPLYLTHGIMKGNGIICAEGPLWKDQRKLITTWLKSFGMSKHSMARDKLESRIASGVHDLIQNVKETSGSTVDLSNMITHSLGNVINDIIFGFKFPVEDKTWCWFRKIQEEGCHEMGVAGVVNFLPFVRLIYPSVQKTIEVLVRGQAQTHRLYASIISRRRQMLGLEMPKKAEYAVHADLFNEHPEGFIKCVKYSKHASNTETHYFDPKVLIASEEECILDNFLVEQKGRYEKGDESAIFMTDEQLHYLLADMFGAGLDTTSTTLTWYLLYMALYQDEQDCVRKEIFSVYPEECQVDCSKLPYLMATICEIQRIRSIVPVGIPHGCLQDTYLGNYRIPKGAMVVPLQWAIHMDPNVWDNPNDFKPSRWIDVDGNLLKPPEFIPFQTGKRMCPGDELSRMLSAGLIARLLRSFRIKLASDPPTDEEMQGTVGVTLSAPHTLFVCEAI</sequence>
<keyword evidence="3 5" id="KW-0408">Iron</keyword>
<dbReference type="PRINTS" id="PR00385">
    <property type="entry name" value="P450"/>
</dbReference>
<evidence type="ECO:0000256" key="2">
    <source>
        <dbReference type="ARBA" id="ARBA00022723"/>
    </source>
</evidence>
<feature type="binding site" description="axial binding residue" evidence="5">
    <location>
        <position position="484"/>
    </location>
    <ligand>
        <name>heme</name>
        <dbReference type="ChEBI" id="CHEBI:30413"/>
    </ligand>
    <ligandPart>
        <name>Fe</name>
        <dbReference type="ChEBI" id="CHEBI:18248"/>
    </ligandPart>
</feature>
<dbReference type="GeneID" id="113400034"/>
<dbReference type="Gene3D" id="1.10.630.10">
    <property type="entry name" value="Cytochrome P450"/>
    <property type="match status" value="1"/>
</dbReference>
<dbReference type="OMA" id="LYMAREQ"/>
<dbReference type="InterPro" id="IPR002401">
    <property type="entry name" value="Cyt_P450_E_grp-I"/>
</dbReference>
<dbReference type="AlphaFoldDB" id="A0A8B8IDN5"/>
<dbReference type="RefSeq" id="XP_026495183.2">
    <property type="nucleotide sequence ID" value="XM_026639398.2"/>
</dbReference>
<gene>
    <name evidence="7" type="primary">LOC113400034</name>
</gene>
<accession>A0A8B8IDN5</accession>
<name>A0A8B8IDN5_VANTA</name>
<evidence type="ECO:0000256" key="3">
    <source>
        <dbReference type="ARBA" id="ARBA00023004"/>
    </source>
</evidence>
<proteinExistence type="inferred from homology"/>
<evidence type="ECO:0000313" key="7">
    <source>
        <dbReference type="RefSeq" id="XP_026495183.2"/>
    </source>
</evidence>
<keyword evidence="4" id="KW-0560">Oxidoreductase</keyword>
<evidence type="ECO:0000256" key="1">
    <source>
        <dbReference type="ARBA" id="ARBA00010617"/>
    </source>
</evidence>
<dbReference type="InterPro" id="IPR050182">
    <property type="entry name" value="Cytochrome_P450_fam2"/>
</dbReference>
<dbReference type="PRINTS" id="PR00463">
    <property type="entry name" value="EP450I"/>
</dbReference>
<organism evidence="6 7">
    <name type="scientific">Vanessa tameamea</name>
    <name type="common">Kamehameha butterfly</name>
    <dbReference type="NCBI Taxonomy" id="334116"/>
    <lineage>
        <taxon>Eukaryota</taxon>
        <taxon>Metazoa</taxon>
        <taxon>Ecdysozoa</taxon>
        <taxon>Arthropoda</taxon>
        <taxon>Hexapoda</taxon>
        <taxon>Insecta</taxon>
        <taxon>Pterygota</taxon>
        <taxon>Neoptera</taxon>
        <taxon>Endopterygota</taxon>
        <taxon>Lepidoptera</taxon>
        <taxon>Glossata</taxon>
        <taxon>Ditrysia</taxon>
        <taxon>Papilionoidea</taxon>
        <taxon>Nymphalidae</taxon>
        <taxon>Nymphalinae</taxon>
        <taxon>Vanessa</taxon>
    </lineage>
</organism>
<dbReference type="GO" id="GO:0005737">
    <property type="term" value="C:cytoplasm"/>
    <property type="evidence" value="ECO:0007669"/>
    <property type="project" value="TreeGrafter"/>
</dbReference>
<dbReference type="PANTHER" id="PTHR24300">
    <property type="entry name" value="CYTOCHROME P450 508A4-RELATED"/>
    <property type="match status" value="1"/>
</dbReference>
<dbReference type="Proteomes" id="UP001652626">
    <property type="component" value="Chromosome 8"/>
</dbReference>
<dbReference type="InterPro" id="IPR001128">
    <property type="entry name" value="Cyt_P450"/>
</dbReference>
<dbReference type="OrthoDB" id="1844152at2759"/>
<evidence type="ECO:0000313" key="6">
    <source>
        <dbReference type="Proteomes" id="UP001652626"/>
    </source>
</evidence>
<dbReference type="GO" id="GO:0006805">
    <property type="term" value="P:xenobiotic metabolic process"/>
    <property type="evidence" value="ECO:0007669"/>
    <property type="project" value="TreeGrafter"/>
</dbReference>
<dbReference type="GO" id="GO:0020037">
    <property type="term" value="F:heme binding"/>
    <property type="evidence" value="ECO:0007669"/>
    <property type="project" value="InterPro"/>
</dbReference>
<comment type="cofactor">
    <cofactor evidence="5">
        <name>heme</name>
        <dbReference type="ChEBI" id="CHEBI:30413"/>
    </cofactor>
</comment>
<dbReference type="GO" id="GO:0006082">
    <property type="term" value="P:organic acid metabolic process"/>
    <property type="evidence" value="ECO:0007669"/>
    <property type="project" value="TreeGrafter"/>
</dbReference>
<dbReference type="GO" id="GO:0005506">
    <property type="term" value="F:iron ion binding"/>
    <property type="evidence" value="ECO:0007669"/>
    <property type="project" value="InterPro"/>
</dbReference>
<evidence type="ECO:0000256" key="5">
    <source>
        <dbReference type="PIRSR" id="PIRSR602401-1"/>
    </source>
</evidence>
<comment type="similarity">
    <text evidence="1">Belongs to the cytochrome P450 family.</text>
</comment>
<keyword evidence="4" id="KW-0503">Monooxygenase</keyword>
<keyword evidence="5" id="KW-0349">Heme</keyword>
<evidence type="ECO:0000256" key="4">
    <source>
        <dbReference type="ARBA" id="ARBA00023033"/>
    </source>
</evidence>
<dbReference type="SUPFAM" id="SSF48264">
    <property type="entry name" value="Cytochrome P450"/>
    <property type="match status" value="1"/>
</dbReference>
<dbReference type="InterPro" id="IPR036396">
    <property type="entry name" value="Cyt_P450_sf"/>
</dbReference>
<dbReference type="GO" id="GO:0008395">
    <property type="term" value="F:steroid hydroxylase activity"/>
    <property type="evidence" value="ECO:0007669"/>
    <property type="project" value="TreeGrafter"/>
</dbReference>